<organism evidence="2 3">
    <name type="scientific">Amycolatopsis magusensis</name>
    <dbReference type="NCBI Taxonomy" id="882444"/>
    <lineage>
        <taxon>Bacteria</taxon>
        <taxon>Bacillati</taxon>
        <taxon>Actinomycetota</taxon>
        <taxon>Actinomycetes</taxon>
        <taxon>Pseudonocardiales</taxon>
        <taxon>Pseudonocardiaceae</taxon>
        <taxon>Amycolatopsis</taxon>
    </lineage>
</organism>
<keyword evidence="3" id="KW-1185">Reference proteome</keyword>
<dbReference type="RefSeq" id="WP_209663314.1">
    <property type="nucleotide sequence ID" value="NZ_JAGGMS010000001.1"/>
</dbReference>
<protein>
    <submittedName>
        <fullName evidence="2">Excisionase family DNA binding protein</fullName>
    </submittedName>
</protein>
<dbReference type="InterPro" id="IPR041657">
    <property type="entry name" value="HTH_17"/>
</dbReference>
<evidence type="ECO:0000313" key="2">
    <source>
        <dbReference type="EMBL" id="MBP2179616.1"/>
    </source>
</evidence>
<accession>A0ABS4PJM6</accession>
<dbReference type="Pfam" id="PF12728">
    <property type="entry name" value="HTH_17"/>
    <property type="match status" value="1"/>
</dbReference>
<dbReference type="Proteomes" id="UP000741013">
    <property type="component" value="Unassembled WGS sequence"/>
</dbReference>
<evidence type="ECO:0000313" key="3">
    <source>
        <dbReference type="Proteomes" id="UP000741013"/>
    </source>
</evidence>
<dbReference type="InterPro" id="IPR010093">
    <property type="entry name" value="SinI_DNA-bd"/>
</dbReference>
<name>A0ABS4PJM6_9PSEU</name>
<comment type="caution">
    <text evidence="2">The sequence shown here is derived from an EMBL/GenBank/DDBJ whole genome shotgun (WGS) entry which is preliminary data.</text>
</comment>
<evidence type="ECO:0000259" key="1">
    <source>
        <dbReference type="Pfam" id="PF12728"/>
    </source>
</evidence>
<reference evidence="2 3" key="1">
    <citation type="submission" date="2021-03" db="EMBL/GenBank/DDBJ databases">
        <title>Sequencing the genomes of 1000 actinobacteria strains.</title>
        <authorList>
            <person name="Klenk H.-P."/>
        </authorList>
    </citation>
    <scope>NUCLEOTIDE SEQUENCE [LARGE SCALE GENOMIC DNA]</scope>
    <source>
        <strain evidence="2 3">DSM 45510</strain>
    </source>
</reference>
<dbReference type="EMBL" id="JAGGMS010000001">
    <property type="protein sequence ID" value="MBP2179616.1"/>
    <property type="molecule type" value="Genomic_DNA"/>
</dbReference>
<sequence length="80" mass="8974">MAEEDGGELVVPQAAAELLNVSRPYLIGLLDAGEIEHRLVGRHRRVRADSLLEYLRDDDRRCREAADELAVLTQEMDQSG</sequence>
<proteinExistence type="predicted"/>
<gene>
    <name evidence="2" type="ORF">JOM49_001142</name>
</gene>
<feature type="domain" description="Helix-turn-helix" evidence="1">
    <location>
        <begin position="13"/>
        <end position="56"/>
    </location>
</feature>
<dbReference type="NCBIfam" id="TIGR01764">
    <property type="entry name" value="excise"/>
    <property type="match status" value="1"/>
</dbReference>